<gene>
    <name evidence="1" type="ORF">BDZ90DRAFT_254752</name>
</gene>
<dbReference type="GO" id="GO:0006511">
    <property type="term" value="P:ubiquitin-dependent protein catabolic process"/>
    <property type="evidence" value="ECO:0007669"/>
    <property type="project" value="TreeGrafter"/>
</dbReference>
<accession>A0A316UL93</accession>
<evidence type="ECO:0000313" key="1">
    <source>
        <dbReference type="EMBL" id="PWN26062.1"/>
    </source>
</evidence>
<dbReference type="GO" id="GO:0007163">
    <property type="term" value="P:establishment or maintenance of cell polarity"/>
    <property type="evidence" value="ECO:0007669"/>
    <property type="project" value="TreeGrafter"/>
</dbReference>
<dbReference type="SUPFAM" id="SSF48371">
    <property type="entry name" value="ARM repeat"/>
    <property type="match status" value="1"/>
</dbReference>
<evidence type="ECO:0000313" key="2">
    <source>
        <dbReference type="Proteomes" id="UP000245884"/>
    </source>
</evidence>
<dbReference type="InterPro" id="IPR016024">
    <property type="entry name" value="ARM-type_fold"/>
</dbReference>
<protein>
    <submittedName>
        <fullName evidence="1">Uncharacterized protein</fullName>
    </submittedName>
</protein>
<dbReference type="OrthoDB" id="5594178at2759"/>
<dbReference type="PANTHER" id="PTHR47442">
    <property type="entry name" value="MYND-TYPE ZINC FINGER PROTEIN MUB1"/>
    <property type="match status" value="1"/>
</dbReference>
<dbReference type="AlphaFoldDB" id="A0A316UL93"/>
<organism evidence="1 2">
    <name type="scientific">Jaminaea rosea</name>
    <dbReference type="NCBI Taxonomy" id="1569628"/>
    <lineage>
        <taxon>Eukaryota</taxon>
        <taxon>Fungi</taxon>
        <taxon>Dikarya</taxon>
        <taxon>Basidiomycota</taxon>
        <taxon>Ustilaginomycotina</taxon>
        <taxon>Exobasidiomycetes</taxon>
        <taxon>Microstromatales</taxon>
        <taxon>Microstromatales incertae sedis</taxon>
        <taxon>Jaminaea</taxon>
    </lineage>
</organism>
<dbReference type="PANTHER" id="PTHR47442:SF1">
    <property type="entry name" value="MYND-TYPE ZINC FINGER PROTEIN MUB1"/>
    <property type="match status" value="1"/>
</dbReference>
<dbReference type="Gene3D" id="1.25.10.10">
    <property type="entry name" value="Leucine-rich Repeat Variant"/>
    <property type="match status" value="1"/>
</dbReference>
<reference evidence="1 2" key="1">
    <citation type="journal article" date="2018" name="Mol. Biol. Evol.">
        <title>Broad Genomic Sampling Reveals a Smut Pathogenic Ancestry of the Fungal Clade Ustilaginomycotina.</title>
        <authorList>
            <person name="Kijpornyongpan T."/>
            <person name="Mondo S.J."/>
            <person name="Barry K."/>
            <person name="Sandor L."/>
            <person name="Lee J."/>
            <person name="Lipzen A."/>
            <person name="Pangilinan J."/>
            <person name="LaButti K."/>
            <person name="Hainaut M."/>
            <person name="Henrissat B."/>
            <person name="Grigoriev I.V."/>
            <person name="Spatafora J.W."/>
            <person name="Aime M.C."/>
        </authorList>
    </citation>
    <scope>NUCLEOTIDE SEQUENCE [LARGE SCALE GENOMIC DNA]</scope>
    <source>
        <strain evidence="1 2">MCA 5214</strain>
    </source>
</reference>
<dbReference type="InterPro" id="IPR011989">
    <property type="entry name" value="ARM-like"/>
</dbReference>
<dbReference type="EMBL" id="KZ819673">
    <property type="protein sequence ID" value="PWN26062.1"/>
    <property type="molecule type" value="Genomic_DNA"/>
</dbReference>
<sequence>MVRQVNFSNEAQNRAAATISASLYERKALDCTTSLPLIFSLNNLAYLVANNRKIRDLLCVDGGLERLIHILRDVPKNQGTLMRPRSPKDLQPMWKWTTAFQCVVHLCIRGGVNVRERAVEAGIMPILVKVLESYL</sequence>
<feature type="non-terminal residue" evidence="1">
    <location>
        <position position="135"/>
    </location>
</feature>
<dbReference type="GeneID" id="37029658"/>
<dbReference type="RefSeq" id="XP_025360674.1">
    <property type="nucleotide sequence ID" value="XM_025507835.1"/>
</dbReference>
<proteinExistence type="predicted"/>
<keyword evidence="2" id="KW-1185">Reference proteome</keyword>
<dbReference type="Proteomes" id="UP000245884">
    <property type="component" value="Unassembled WGS sequence"/>
</dbReference>
<dbReference type="InterPro" id="IPR051664">
    <property type="entry name" value="MYND-type_zinc_finger"/>
</dbReference>
<name>A0A316UL93_9BASI</name>
<dbReference type="GO" id="GO:1990304">
    <property type="term" value="C:MUB1-RAD6-UBR2 ubiquitin ligase complex"/>
    <property type="evidence" value="ECO:0007669"/>
    <property type="project" value="TreeGrafter"/>
</dbReference>